<dbReference type="EMBL" id="RKRE01000001">
    <property type="protein sequence ID" value="RPF49607.1"/>
    <property type="molecule type" value="Genomic_DNA"/>
</dbReference>
<gene>
    <name evidence="1" type="ORF">EDD75_0426</name>
</gene>
<evidence type="ECO:0000313" key="2">
    <source>
        <dbReference type="Proteomes" id="UP000282654"/>
    </source>
</evidence>
<organism evidence="1 2">
    <name type="scientific">Thermodesulfitimonas autotrophica</name>
    <dbReference type="NCBI Taxonomy" id="1894989"/>
    <lineage>
        <taxon>Bacteria</taxon>
        <taxon>Bacillati</taxon>
        <taxon>Bacillota</taxon>
        <taxon>Clostridia</taxon>
        <taxon>Thermoanaerobacterales</taxon>
        <taxon>Thermoanaerobacteraceae</taxon>
        <taxon>Thermodesulfitimonas</taxon>
    </lineage>
</organism>
<accession>A0A3N5AXE2</accession>
<sequence length="53" mass="5401">MRVGALAVGLSVFCRNCNTVLASDGTCCCSEASPALLVPANLVAENTKKEGES</sequence>
<keyword evidence="2" id="KW-1185">Reference proteome</keyword>
<protein>
    <submittedName>
        <fullName evidence="1">Uncharacterized protein</fullName>
    </submittedName>
</protein>
<comment type="caution">
    <text evidence="1">The sequence shown here is derived from an EMBL/GenBank/DDBJ whole genome shotgun (WGS) entry which is preliminary data.</text>
</comment>
<reference evidence="1 2" key="1">
    <citation type="submission" date="2018-11" db="EMBL/GenBank/DDBJ databases">
        <title>Genomic Encyclopedia of Type Strains, Phase IV (KMG-IV): sequencing the most valuable type-strain genomes for metagenomic binning, comparative biology and taxonomic classification.</title>
        <authorList>
            <person name="Goeker M."/>
        </authorList>
    </citation>
    <scope>NUCLEOTIDE SEQUENCE [LARGE SCALE GENOMIC DNA]</scope>
    <source>
        <strain evidence="1 2">DSM 102936</strain>
    </source>
</reference>
<dbReference type="Proteomes" id="UP000282654">
    <property type="component" value="Unassembled WGS sequence"/>
</dbReference>
<dbReference type="AlphaFoldDB" id="A0A3N5AXE2"/>
<evidence type="ECO:0000313" key="1">
    <source>
        <dbReference type="EMBL" id="RPF49607.1"/>
    </source>
</evidence>
<name>A0A3N5AXE2_9THEO</name>
<proteinExistence type="predicted"/>